<dbReference type="AlphaFoldDB" id="A0A850EQJ5"/>
<dbReference type="CDD" id="cd10917">
    <property type="entry name" value="CE4_NodB_like_6s_7s"/>
    <property type="match status" value="1"/>
</dbReference>
<organism evidence="5 6">
    <name type="scientific">Paenibacillus agri</name>
    <dbReference type="NCBI Taxonomy" id="2744309"/>
    <lineage>
        <taxon>Bacteria</taxon>
        <taxon>Bacillati</taxon>
        <taxon>Bacillota</taxon>
        <taxon>Bacilli</taxon>
        <taxon>Bacillales</taxon>
        <taxon>Paenibacillaceae</taxon>
        <taxon>Paenibacillus</taxon>
    </lineage>
</organism>
<comment type="caution">
    <text evidence="5">The sequence shown here is derived from an EMBL/GenBank/DDBJ whole genome shotgun (WGS) entry which is preliminary data.</text>
</comment>
<gene>
    <name evidence="5" type="ORF">HPT30_24435</name>
</gene>
<keyword evidence="2" id="KW-0378">Hydrolase</keyword>
<dbReference type="InterPro" id="IPR011330">
    <property type="entry name" value="Glyco_hydro/deAcase_b/a-brl"/>
</dbReference>
<dbReference type="SUPFAM" id="SSF88713">
    <property type="entry name" value="Glycoside hydrolase/deacetylase"/>
    <property type="match status" value="1"/>
</dbReference>
<feature type="chain" id="PRO_5032421477" evidence="3">
    <location>
        <begin position="25"/>
        <end position="255"/>
    </location>
</feature>
<dbReference type="Gene3D" id="3.20.20.370">
    <property type="entry name" value="Glycoside hydrolase/deacetylase"/>
    <property type="match status" value="1"/>
</dbReference>
<keyword evidence="6" id="KW-1185">Reference proteome</keyword>
<evidence type="ECO:0000256" key="2">
    <source>
        <dbReference type="ARBA" id="ARBA00022801"/>
    </source>
</evidence>
<dbReference type="PANTHER" id="PTHR10587">
    <property type="entry name" value="GLYCOSYL TRANSFERASE-RELATED"/>
    <property type="match status" value="1"/>
</dbReference>
<feature type="domain" description="NodB homology" evidence="4">
    <location>
        <begin position="49"/>
        <end position="232"/>
    </location>
</feature>
<dbReference type="EMBL" id="JABWCS010000219">
    <property type="protein sequence ID" value="NUU63513.1"/>
    <property type="molecule type" value="Genomic_DNA"/>
</dbReference>
<evidence type="ECO:0000256" key="3">
    <source>
        <dbReference type="SAM" id="SignalP"/>
    </source>
</evidence>
<protein>
    <submittedName>
        <fullName evidence="5">Polysaccharide deacetylase family protein</fullName>
    </submittedName>
</protein>
<dbReference type="PROSITE" id="PS51677">
    <property type="entry name" value="NODB"/>
    <property type="match status" value="1"/>
</dbReference>
<feature type="signal peptide" evidence="3">
    <location>
        <begin position="1"/>
        <end position="24"/>
    </location>
</feature>
<dbReference type="GO" id="GO:0046872">
    <property type="term" value="F:metal ion binding"/>
    <property type="evidence" value="ECO:0007669"/>
    <property type="project" value="UniProtKB-KW"/>
</dbReference>
<dbReference type="GO" id="GO:0016810">
    <property type="term" value="F:hydrolase activity, acting on carbon-nitrogen (but not peptide) bonds"/>
    <property type="evidence" value="ECO:0007669"/>
    <property type="project" value="InterPro"/>
</dbReference>
<dbReference type="PANTHER" id="PTHR10587:SF133">
    <property type="entry name" value="CHITIN DEACETYLASE 1-RELATED"/>
    <property type="match status" value="1"/>
</dbReference>
<keyword evidence="3" id="KW-0732">Signal</keyword>
<dbReference type="Pfam" id="PF01522">
    <property type="entry name" value="Polysacc_deac_1"/>
    <property type="match status" value="1"/>
</dbReference>
<dbReference type="InterPro" id="IPR050248">
    <property type="entry name" value="Polysacc_deacetylase_ArnD"/>
</dbReference>
<evidence type="ECO:0000256" key="1">
    <source>
        <dbReference type="ARBA" id="ARBA00022723"/>
    </source>
</evidence>
<dbReference type="GO" id="GO:0005975">
    <property type="term" value="P:carbohydrate metabolic process"/>
    <property type="evidence" value="ECO:0007669"/>
    <property type="project" value="InterPro"/>
</dbReference>
<dbReference type="Proteomes" id="UP000564806">
    <property type="component" value="Unassembled WGS sequence"/>
</dbReference>
<dbReference type="RefSeq" id="WP_175373912.1">
    <property type="nucleotide sequence ID" value="NZ_JABWCS010000219.1"/>
</dbReference>
<dbReference type="GO" id="GO:0016020">
    <property type="term" value="C:membrane"/>
    <property type="evidence" value="ECO:0007669"/>
    <property type="project" value="TreeGrafter"/>
</dbReference>
<sequence length="255" mass="29268">MKRAYRVISAALALLLCCTPYTLASPIVKNRYYFEKRGDMIWEVHTSQKVIALTFDDGPDPAETELILDLLQQYNAKSTFFAIGKRIAAYPDIARRVVAEGHELANHTYNHVYFKRPISEKQVHEELDLTEKEIIKVSGKRSNLFRPPGGMYDETLINVSNQMGLKPILWSWHQDTRDWNRPGVYAISNKVIRNAHNGDIVLFHDHVHGKSQTRQALKIILPELEKQGYRFVTVSELIKLSDTQRAGKQQVGRNP</sequence>
<name>A0A850EQJ5_9BACL</name>
<evidence type="ECO:0000313" key="5">
    <source>
        <dbReference type="EMBL" id="NUU63513.1"/>
    </source>
</evidence>
<proteinExistence type="predicted"/>
<dbReference type="InterPro" id="IPR002509">
    <property type="entry name" value="NODB_dom"/>
</dbReference>
<reference evidence="5" key="1">
    <citation type="submission" date="2020-06" db="EMBL/GenBank/DDBJ databases">
        <title>Paenibacillus sp. nov., isolated from soil.</title>
        <authorList>
            <person name="Seo Y.L."/>
        </authorList>
    </citation>
    <scope>NUCLEOTIDE SEQUENCE [LARGE SCALE GENOMIC DNA]</scope>
    <source>
        <strain evidence="5">JW14</strain>
    </source>
</reference>
<evidence type="ECO:0000259" key="4">
    <source>
        <dbReference type="PROSITE" id="PS51677"/>
    </source>
</evidence>
<accession>A0A850EQJ5</accession>
<keyword evidence="1" id="KW-0479">Metal-binding</keyword>
<evidence type="ECO:0000313" key="6">
    <source>
        <dbReference type="Proteomes" id="UP000564806"/>
    </source>
</evidence>